<feature type="transmembrane region" description="Helical" evidence="1">
    <location>
        <begin position="97"/>
        <end position="122"/>
    </location>
</feature>
<feature type="domain" description="MgtC/SapB/SrpB/YhiD N-terminal" evidence="2">
    <location>
        <begin position="10"/>
        <end position="130"/>
    </location>
</feature>
<keyword evidence="1" id="KW-0472">Membrane</keyword>
<dbReference type="Pfam" id="PF02308">
    <property type="entry name" value="MgtC"/>
    <property type="match status" value="1"/>
</dbReference>
<evidence type="ECO:0000313" key="5">
    <source>
        <dbReference type="Proteomes" id="UP000474777"/>
    </source>
</evidence>
<feature type="transmembrane region" description="Helical" evidence="1">
    <location>
        <begin position="142"/>
        <end position="161"/>
    </location>
</feature>
<feature type="transmembrane region" description="Helical" evidence="1">
    <location>
        <begin position="308"/>
        <end position="325"/>
    </location>
</feature>
<reference evidence="4 5" key="1">
    <citation type="submission" date="2020-02" db="EMBL/GenBank/DDBJ databases">
        <authorList>
            <person name="Kim M.K."/>
        </authorList>
    </citation>
    <scope>NUCLEOTIDE SEQUENCE [LARGE SCALE GENOMIC DNA]</scope>
    <source>
        <strain evidence="4 5">BT327</strain>
    </source>
</reference>
<gene>
    <name evidence="4" type="ORF">GXP69_18570</name>
</gene>
<dbReference type="PANTHER" id="PTHR39084">
    <property type="entry name" value="MEMBRANE PROTEIN-RELATED"/>
    <property type="match status" value="1"/>
</dbReference>
<feature type="transmembrane region" description="Helical" evidence="1">
    <location>
        <begin position="6"/>
        <end position="22"/>
    </location>
</feature>
<organism evidence="4 5">
    <name type="scientific">Pontibacter burrus</name>
    <dbReference type="NCBI Taxonomy" id="2704466"/>
    <lineage>
        <taxon>Bacteria</taxon>
        <taxon>Pseudomonadati</taxon>
        <taxon>Bacteroidota</taxon>
        <taxon>Cytophagia</taxon>
        <taxon>Cytophagales</taxon>
        <taxon>Hymenobacteraceae</taxon>
        <taxon>Pontibacter</taxon>
    </lineage>
</organism>
<accession>A0A6B3M1K5</accession>
<dbReference type="Proteomes" id="UP000474777">
    <property type="component" value="Unassembled WGS sequence"/>
</dbReference>
<feature type="transmembrane region" description="Helical" evidence="1">
    <location>
        <begin position="57"/>
        <end position="76"/>
    </location>
</feature>
<keyword evidence="1" id="KW-0812">Transmembrane</keyword>
<proteinExistence type="predicted"/>
<dbReference type="InterPro" id="IPR025105">
    <property type="entry name" value="DUF4010"/>
</dbReference>
<sequence length="428" mass="45362">MPHLEIFQTLAISLALGLLVGLQRQHQNARIAGIRTFPIVTMFGTVCALLAGDFGGWIIAAGALAVTALVVTGNLIQRDIKPDDVGQTTEAALLLMFAVGAYLVIGNTAVAVAIGGAVAVLLHLKETLHQAVSKLGEKDLHAIMQFVVISLVILPVLPNQAYGPYDVLNPYNIWLMVVLIVGIGLAGYFAYKIFGDKAGTLLGGVLGGLISSTATTVSYAKRSKAGETKNTNYNLIALVIFIATAISVVRITVEVAVVAPGGTLAIVAPPLVTLLLLMAVLIVLGFFFKKEDAGRMPEQENPAQLKTALVFGAIYAIVIVATSAAKDHFGNSGLYIVAIISGLTDVDAITLSTSRLMNDEVINQQTGWKVIMIAALSNIAFKGAMVAVLARRALFTRVAVLFGISLAAGLLIIWLWPENFQLHWLTKL</sequence>
<evidence type="ECO:0000259" key="3">
    <source>
        <dbReference type="Pfam" id="PF13194"/>
    </source>
</evidence>
<keyword evidence="1" id="KW-1133">Transmembrane helix</keyword>
<dbReference type="InterPro" id="IPR049177">
    <property type="entry name" value="MgtC_SapB_SrpB_YhiD_N"/>
</dbReference>
<evidence type="ECO:0000313" key="4">
    <source>
        <dbReference type="EMBL" id="NEM99708.1"/>
    </source>
</evidence>
<feature type="transmembrane region" description="Helical" evidence="1">
    <location>
        <begin position="370"/>
        <end position="390"/>
    </location>
</feature>
<dbReference type="Pfam" id="PF13194">
    <property type="entry name" value="DUF4010"/>
    <property type="match status" value="1"/>
</dbReference>
<evidence type="ECO:0000259" key="2">
    <source>
        <dbReference type="Pfam" id="PF02308"/>
    </source>
</evidence>
<dbReference type="EMBL" id="JAAGWD010000013">
    <property type="protein sequence ID" value="NEM99708.1"/>
    <property type="molecule type" value="Genomic_DNA"/>
</dbReference>
<feature type="transmembrane region" description="Helical" evidence="1">
    <location>
        <begin position="200"/>
        <end position="220"/>
    </location>
</feature>
<feature type="domain" description="DUF4010" evidence="3">
    <location>
        <begin position="178"/>
        <end position="389"/>
    </location>
</feature>
<dbReference type="RefSeq" id="WP_163917078.1">
    <property type="nucleotide sequence ID" value="NZ_JAAGWD010000013.1"/>
</dbReference>
<protein>
    <submittedName>
        <fullName evidence="4">MgtC/SapB family protein</fullName>
    </submittedName>
</protein>
<feature type="transmembrane region" description="Helical" evidence="1">
    <location>
        <begin position="173"/>
        <end position="194"/>
    </location>
</feature>
<feature type="transmembrane region" description="Helical" evidence="1">
    <location>
        <begin position="232"/>
        <end position="253"/>
    </location>
</feature>
<comment type="caution">
    <text evidence="4">The sequence shown here is derived from an EMBL/GenBank/DDBJ whole genome shotgun (WGS) entry which is preliminary data.</text>
</comment>
<feature type="transmembrane region" description="Helical" evidence="1">
    <location>
        <begin position="265"/>
        <end position="288"/>
    </location>
</feature>
<name>A0A6B3M1K5_9BACT</name>
<dbReference type="PANTHER" id="PTHR39084:SF1">
    <property type="entry name" value="DUF4010 DOMAIN-CONTAINING PROTEIN"/>
    <property type="match status" value="1"/>
</dbReference>
<dbReference type="AlphaFoldDB" id="A0A6B3M1K5"/>
<keyword evidence="5" id="KW-1185">Reference proteome</keyword>
<feature type="transmembrane region" description="Helical" evidence="1">
    <location>
        <begin position="34"/>
        <end position="51"/>
    </location>
</feature>
<evidence type="ECO:0000256" key="1">
    <source>
        <dbReference type="SAM" id="Phobius"/>
    </source>
</evidence>
<feature type="transmembrane region" description="Helical" evidence="1">
    <location>
        <begin position="397"/>
        <end position="416"/>
    </location>
</feature>